<sequence>MKNNRKFLMGMLTAVLVILAACENSSDKSSARLDNQSQNNNSTLNTNDDSLNAVSTEDASKTDNTNEDTIDTGNNDANEKVDTTNNVLKKVEDFSTNNTASLKEGYLNKLNDAKNEVEEMRKNPLDDTTLALKKVEGDTYDVWDGLLNEIYEVLKHQLPTEEMDHLRKEQREWIDYRDNTAKEASLKYKGGTMEQYEYVRVENNLTEKRCFKLVEDFMK</sequence>
<dbReference type="Proteomes" id="UP001178288">
    <property type="component" value="Chromosome"/>
</dbReference>
<reference evidence="4" key="1">
    <citation type="submission" date="2023-05" db="EMBL/GenBank/DDBJ databases">
        <title>Comparative genomics of Bacillaceae isolates and their secondary metabolite potential.</title>
        <authorList>
            <person name="Song L."/>
            <person name="Nielsen L.J."/>
            <person name="Mohite O."/>
            <person name="Xu X."/>
            <person name="Weber T."/>
            <person name="Kovacs A.T."/>
        </authorList>
    </citation>
    <scope>NUCLEOTIDE SEQUENCE</scope>
    <source>
        <strain evidence="4">XLM17</strain>
    </source>
</reference>
<evidence type="ECO:0000313" key="5">
    <source>
        <dbReference type="Proteomes" id="UP001178288"/>
    </source>
</evidence>
<proteinExistence type="predicted"/>
<evidence type="ECO:0000256" key="2">
    <source>
        <dbReference type="SAM" id="SignalP"/>
    </source>
</evidence>
<dbReference type="KEGG" id="nnv:QNH39_06395"/>
<name>A0AA95SC97_9BACI</name>
<protein>
    <submittedName>
        <fullName evidence="4">Lysozyme inhibitor LprI family protein</fullName>
    </submittedName>
</protein>
<feature type="chain" id="PRO_5041658821" evidence="2">
    <location>
        <begin position="21"/>
        <end position="219"/>
    </location>
</feature>
<dbReference type="PANTHER" id="PTHR39176">
    <property type="entry name" value="PERIPLASMIC PROTEIN-RELATED"/>
    <property type="match status" value="1"/>
</dbReference>
<keyword evidence="5" id="KW-1185">Reference proteome</keyword>
<dbReference type="AlphaFoldDB" id="A0AA95SC97"/>
<gene>
    <name evidence="4" type="ORF">QNH39_06395</name>
</gene>
<evidence type="ECO:0000256" key="1">
    <source>
        <dbReference type="SAM" id="MobiDB-lite"/>
    </source>
</evidence>
<evidence type="ECO:0000259" key="3">
    <source>
        <dbReference type="Pfam" id="PF07007"/>
    </source>
</evidence>
<dbReference type="InterPro" id="IPR009739">
    <property type="entry name" value="LprI-like_N"/>
</dbReference>
<dbReference type="PROSITE" id="PS51257">
    <property type="entry name" value="PROKAR_LIPOPROTEIN"/>
    <property type="match status" value="1"/>
</dbReference>
<dbReference type="Gene3D" id="1.20.1270.180">
    <property type="match status" value="1"/>
</dbReference>
<feature type="compositionally biased region" description="Low complexity" evidence="1">
    <location>
        <begin position="33"/>
        <end position="52"/>
    </location>
</feature>
<organism evidence="4 5">
    <name type="scientific">Neobacillus novalis</name>
    <dbReference type="NCBI Taxonomy" id="220687"/>
    <lineage>
        <taxon>Bacteria</taxon>
        <taxon>Bacillati</taxon>
        <taxon>Bacillota</taxon>
        <taxon>Bacilli</taxon>
        <taxon>Bacillales</taxon>
        <taxon>Bacillaceae</taxon>
        <taxon>Neobacillus</taxon>
    </lineage>
</organism>
<dbReference type="PANTHER" id="PTHR39176:SF1">
    <property type="entry name" value="PERIPLASMIC PROTEIN"/>
    <property type="match status" value="1"/>
</dbReference>
<keyword evidence="2" id="KW-0732">Signal</keyword>
<feature type="domain" description="Lysozyme inhibitor LprI-like N-terminal" evidence="3">
    <location>
        <begin position="126"/>
        <end position="213"/>
    </location>
</feature>
<evidence type="ECO:0000313" key="4">
    <source>
        <dbReference type="EMBL" id="WHY87479.1"/>
    </source>
</evidence>
<feature type="signal peptide" evidence="2">
    <location>
        <begin position="1"/>
        <end position="20"/>
    </location>
</feature>
<dbReference type="EMBL" id="CP126114">
    <property type="protein sequence ID" value="WHY87479.1"/>
    <property type="molecule type" value="Genomic_DNA"/>
</dbReference>
<dbReference type="Pfam" id="PF07007">
    <property type="entry name" value="LprI"/>
    <property type="match status" value="1"/>
</dbReference>
<feature type="region of interest" description="Disordered" evidence="1">
    <location>
        <begin position="29"/>
        <end position="84"/>
    </location>
</feature>
<dbReference type="RefSeq" id="WP_066083682.1">
    <property type="nucleotide sequence ID" value="NZ_CP126114.1"/>
</dbReference>
<accession>A0AA95SC97</accession>